<organism evidence="2 3">
    <name type="scientific">Datura stramonium</name>
    <name type="common">Jimsonweed</name>
    <name type="synonym">Common thornapple</name>
    <dbReference type="NCBI Taxonomy" id="4076"/>
    <lineage>
        <taxon>Eukaryota</taxon>
        <taxon>Viridiplantae</taxon>
        <taxon>Streptophyta</taxon>
        <taxon>Embryophyta</taxon>
        <taxon>Tracheophyta</taxon>
        <taxon>Spermatophyta</taxon>
        <taxon>Magnoliopsida</taxon>
        <taxon>eudicotyledons</taxon>
        <taxon>Gunneridae</taxon>
        <taxon>Pentapetalae</taxon>
        <taxon>asterids</taxon>
        <taxon>lamiids</taxon>
        <taxon>Solanales</taxon>
        <taxon>Solanaceae</taxon>
        <taxon>Solanoideae</taxon>
        <taxon>Datureae</taxon>
        <taxon>Datura</taxon>
    </lineage>
</organism>
<name>A0ABS8SM69_DATST</name>
<dbReference type="InterPro" id="IPR055217">
    <property type="entry name" value="TPR_EMC2"/>
</dbReference>
<accession>A0ABS8SM69</accession>
<reference evidence="2 3" key="1">
    <citation type="journal article" date="2021" name="BMC Genomics">
        <title>Datura genome reveals duplications of psychoactive alkaloid biosynthetic genes and high mutation rate following tissue culture.</title>
        <authorList>
            <person name="Rajewski A."/>
            <person name="Carter-House D."/>
            <person name="Stajich J."/>
            <person name="Litt A."/>
        </authorList>
    </citation>
    <scope>NUCLEOTIDE SEQUENCE [LARGE SCALE GENOMIC DNA]</scope>
    <source>
        <strain evidence="2">AR-01</strain>
    </source>
</reference>
<dbReference type="Proteomes" id="UP000823775">
    <property type="component" value="Unassembled WGS sequence"/>
</dbReference>
<proteinExistence type="predicted"/>
<evidence type="ECO:0000259" key="1">
    <source>
        <dbReference type="Pfam" id="PF22890"/>
    </source>
</evidence>
<evidence type="ECO:0000313" key="3">
    <source>
        <dbReference type="Proteomes" id="UP000823775"/>
    </source>
</evidence>
<feature type="domain" description="EMC2 TPR-like" evidence="1">
    <location>
        <begin position="1"/>
        <end position="35"/>
    </location>
</feature>
<comment type="caution">
    <text evidence="2">The sequence shown here is derived from an EMBL/GenBank/DDBJ whole genome shotgun (WGS) entry which is preliminary data.</text>
</comment>
<evidence type="ECO:0000313" key="2">
    <source>
        <dbReference type="EMBL" id="MCD7459952.1"/>
    </source>
</evidence>
<keyword evidence="3" id="KW-1185">Reference proteome</keyword>
<protein>
    <recommendedName>
        <fullName evidence="1">EMC2 TPR-like domain-containing protein</fullName>
    </recommendedName>
</protein>
<sequence length="131" mass="15048">MAKAQGNMSAAIDWLNKYLDLFMADHEAWRELAEYMFPCKYLDFDIRDDENEHSDGGWRRWRKEPHGPKFAVLKLSNNSWIQKSGSGGLCLNGGITIALMDTTNLMLSEAEASEKMTVIMANWNGHNDWLY</sequence>
<gene>
    <name evidence="2" type="ORF">HAX54_042395</name>
</gene>
<dbReference type="EMBL" id="JACEIK010000624">
    <property type="protein sequence ID" value="MCD7459952.1"/>
    <property type="molecule type" value="Genomic_DNA"/>
</dbReference>
<dbReference type="Pfam" id="PF22890">
    <property type="entry name" value="TPR_EMC2"/>
    <property type="match status" value="1"/>
</dbReference>